<dbReference type="InterPro" id="IPR019591">
    <property type="entry name" value="Mrp/NBP35_ATP-bd"/>
</dbReference>
<dbReference type="CDD" id="cd02037">
    <property type="entry name" value="Mrp_NBP35"/>
    <property type="match status" value="1"/>
</dbReference>
<evidence type="ECO:0000256" key="1">
    <source>
        <dbReference type="ARBA" id="ARBA00007352"/>
    </source>
</evidence>
<evidence type="ECO:0000256" key="4">
    <source>
        <dbReference type="ARBA" id="ARBA00022741"/>
    </source>
</evidence>
<comment type="similarity">
    <text evidence="1">In the N-terminal section; belongs to the MIP18 family.</text>
</comment>
<dbReference type="GO" id="GO:0140663">
    <property type="term" value="F:ATP-dependent FeS chaperone activity"/>
    <property type="evidence" value="ECO:0007669"/>
    <property type="project" value="InterPro"/>
</dbReference>
<dbReference type="PANTHER" id="PTHR42961">
    <property type="entry name" value="IRON-SULFUR PROTEIN NUBPL"/>
    <property type="match status" value="1"/>
</dbReference>
<evidence type="ECO:0000259" key="10">
    <source>
        <dbReference type="Pfam" id="PF01883"/>
    </source>
</evidence>
<keyword evidence="4 8" id="KW-0547">Nucleotide-binding</keyword>
<dbReference type="Gene3D" id="3.30.300.130">
    <property type="entry name" value="Fe-S cluster assembly (FSCA)"/>
    <property type="match status" value="1"/>
</dbReference>
<dbReference type="PANTHER" id="PTHR42961:SF2">
    <property type="entry name" value="IRON-SULFUR PROTEIN NUBPL"/>
    <property type="match status" value="1"/>
</dbReference>
<dbReference type="SUPFAM" id="SSF52540">
    <property type="entry name" value="P-loop containing nucleoside triphosphate hydrolases"/>
    <property type="match status" value="1"/>
</dbReference>
<evidence type="ECO:0000256" key="7">
    <source>
        <dbReference type="ARBA" id="ARBA00023014"/>
    </source>
</evidence>
<dbReference type="InterPro" id="IPR002744">
    <property type="entry name" value="MIP18-like"/>
</dbReference>
<keyword evidence="5 8" id="KW-0067">ATP-binding</keyword>
<proteinExistence type="inferred from homology"/>
<dbReference type="EMBL" id="CP136920">
    <property type="protein sequence ID" value="WOO43094.1"/>
    <property type="molecule type" value="Genomic_DNA"/>
</dbReference>
<dbReference type="Gene3D" id="3.40.50.300">
    <property type="entry name" value="P-loop containing nucleotide triphosphate hydrolases"/>
    <property type="match status" value="1"/>
</dbReference>
<reference evidence="11 12" key="1">
    <citation type="submission" date="2023-10" db="EMBL/GenBank/DDBJ databases">
        <title>Rubellicoccus peritrichatus gen. nov., sp. nov., isolated from an algae of coral reef tank.</title>
        <authorList>
            <person name="Luo J."/>
        </authorList>
    </citation>
    <scope>NUCLEOTIDE SEQUENCE [LARGE SCALE GENOMIC DNA]</scope>
    <source>
        <strain evidence="11 12">CR14</strain>
    </source>
</reference>
<feature type="binding site" evidence="8">
    <location>
        <begin position="114"/>
        <end position="121"/>
    </location>
    <ligand>
        <name>ATP</name>
        <dbReference type="ChEBI" id="CHEBI:30616"/>
    </ligand>
</feature>
<evidence type="ECO:0000256" key="8">
    <source>
        <dbReference type="HAMAP-Rule" id="MF_02040"/>
    </source>
</evidence>
<feature type="region of interest" description="Disordered" evidence="9">
    <location>
        <begin position="78"/>
        <end position="98"/>
    </location>
</feature>
<dbReference type="InterPro" id="IPR034904">
    <property type="entry name" value="FSCA_dom_sf"/>
</dbReference>
<dbReference type="InterPro" id="IPR044304">
    <property type="entry name" value="NUBPL-like"/>
</dbReference>
<dbReference type="AlphaFoldDB" id="A0AAQ3LBM2"/>
<gene>
    <name evidence="11" type="ORF">RZN69_08310</name>
</gene>
<keyword evidence="8" id="KW-0378">Hydrolase</keyword>
<dbReference type="GO" id="GO:0016887">
    <property type="term" value="F:ATP hydrolysis activity"/>
    <property type="evidence" value="ECO:0007669"/>
    <property type="project" value="UniProtKB-UniRule"/>
</dbReference>
<feature type="domain" description="MIP18 family-like" evidence="10">
    <location>
        <begin position="4"/>
        <end position="76"/>
    </location>
</feature>
<dbReference type="Pfam" id="PF01883">
    <property type="entry name" value="FeS_assembly_P"/>
    <property type="match status" value="1"/>
</dbReference>
<keyword evidence="12" id="KW-1185">Reference proteome</keyword>
<evidence type="ECO:0000256" key="6">
    <source>
        <dbReference type="ARBA" id="ARBA00023004"/>
    </source>
</evidence>
<dbReference type="Proteomes" id="UP001304300">
    <property type="component" value="Chromosome"/>
</dbReference>
<dbReference type="GO" id="GO:0046872">
    <property type="term" value="F:metal ion binding"/>
    <property type="evidence" value="ECO:0007669"/>
    <property type="project" value="UniProtKB-KW"/>
</dbReference>
<dbReference type="HAMAP" id="MF_02040">
    <property type="entry name" value="Mrp_NBP35"/>
    <property type="match status" value="1"/>
</dbReference>
<dbReference type="Pfam" id="PF10609">
    <property type="entry name" value="ParA"/>
    <property type="match status" value="1"/>
</dbReference>
<dbReference type="GO" id="GO:0051539">
    <property type="term" value="F:4 iron, 4 sulfur cluster binding"/>
    <property type="evidence" value="ECO:0007669"/>
    <property type="project" value="TreeGrafter"/>
</dbReference>
<organism evidence="11 12">
    <name type="scientific">Rubellicoccus peritrichatus</name>
    <dbReference type="NCBI Taxonomy" id="3080537"/>
    <lineage>
        <taxon>Bacteria</taxon>
        <taxon>Pseudomonadati</taxon>
        <taxon>Verrucomicrobiota</taxon>
        <taxon>Opitutia</taxon>
        <taxon>Puniceicoccales</taxon>
        <taxon>Cerasicoccaceae</taxon>
        <taxon>Rubellicoccus</taxon>
    </lineage>
</organism>
<dbReference type="GO" id="GO:0016226">
    <property type="term" value="P:iron-sulfur cluster assembly"/>
    <property type="evidence" value="ECO:0007669"/>
    <property type="project" value="InterPro"/>
</dbReference>
<keyword evidence="3 8" id="KW-0479">Metal-binding</keyword>
<name>A0AAQ3LBM2_9BACT</name>
<dbReference type="FunFam" id="3.40.50.300:FF:001278">
    <property type="entry name" value="Iron-sulfur cluster carrier protein"/>
    <property type="match status" value="1"/>
</dbReference>
<dbReference type="RefSeq" id="WP_317835632.1">
    <property type="nucleotide sequence ID" value="NZ_CP136920.1"/>
</dbReference>
<evidence type="ECO:0000256" key="5">
    <source>
        <dbReference type="ARBA" id="ARBA00022840"/>
    </source>
</evidence>
<evidence type="ECO:0000256" key="9">
    <source>
        <dbReference type="SAM" id="MobiDB-lite"/>
    </source>
</evidence>
<dbReference type="InterPro" id="IPR000808">
    <property type="entry name" value="Mrp-like_CS"/>
</dbReference>
<comment type="similarity">
    <text evidence="2">In the C-terminal section; belongs to the Mrp/NBP35 ATP-binding proteins family.</text>
</comment>
<dbReference type="InterPro" id="IPR033756">
    <property type="entry name" value="YlxH/NBP35"/>
</dbReference>
<dbReference type="PROSITE" id="PS01215">
    <property type="entry name" value="MRP"/>
    <property type="match status" value="1"/>
</dbReference>
<dbReference type="KEGG" id="puo:RZN69_08310"/>
<dbReference type="InterPro" id="IPR027417">
    <property type="entry name" value="P-loop_NTPase"/>
</dbReference>
<evidence type="ECO:0000256" key="3">
    <source>
        <dbReference type="ARBA" id="ARBA00022723"/>
    </source>
</evidence>
<comment type="subunit">
    <text evidence="8">Homodimer.</text>
</comment>
<sequence length="356" mass="37358">MNTDTINEALKSIKYPGFSRDIVSFGLIKGVDFADGVATVSMAITTADPRVPTQLKADVENTLLALDGVDNTEVRVTVSTPKTPPGGSPSSGNVTGPAQQAMKGVKHIIAVASGKGGVGKSTFAVNLACAFEKLLRSESGDARVGIMDCDIYGPSVPMMMGVSSRPEVNGESLVPVENFGIKMMSMGLLIDESTPVVWRGPMVMKTIQQFAANVAWGDLDVLVVDLPPGTGDAQLSLVQTLPLDGAVIVTTPQLVAVSVARRGATMFEKVNVPLLGVAENMSYLLGKDGEQQYIFGQGGGEHTAEALETSFLGQIPLDPVIREGGDRGIPAMISYPEGNVAQSFTKMAESVMAKLK</sequence>
<evidence type="ECO:0000313" key="12">
    <source>
        <dbReference type="Proteomes" id="UP001304300"/>
    </source>
</evidence>
<feature type="compositionally biased region" description="Low complexity" evidence="9">
    <location>
        <begin position="88"/>
        <end position="97"/>
    </location>
</feature>
<keyword evidence="6 8" id="KW-0408">Iron</keyword>
<dbReference type="GO" id="GO:0005524">
    <property type="term" value="F:ATP binding"/>
    <property type="evidence" value="ECO:0007669"/>
    <property type="project" value="UniProtKB-UniRule"/>
</dbReference>
<dbReference type="SUPFAM" id="SSF117916">
    <property type="entry name" value="Fe-S cluster assembly (FSCA) domain-like"/>
    <property type="match status" value="1"/>
</dbReference>
<evidence type="ECO:0000256" key="2">
    <source>
        <dbReference type="ARBA" id="ARBA00008205"/>
    </source>
</evidence>
<accession>A0AAQ3LBM2</accession>
<evidence type="ECO:0000313" key="11">
    <source>
        <dbReference type="EMBL" id="WOO43094.1"/>
    </source>
</evidence>
<comment type="function">
    <text evidence="8">Binds and transfers iron-sulfur (Fe-S) clusters to target apoproteins. Can hydrolyze ATP.</text>
</comment>
<keyword evidence="7 8" id="KW-0411">Iron-sulfur</keyword>
<comment type="similarity">
    <text evidence="8">Belongs to the Mrp/NBP35 ATP-binding proteins family.</text>
</comment>
<protein>
    <recommendedName>
        <fullName evidence="8">Iron-sulfur cluster carrier protein</fullName>
    </recommendedName>
</protein>